<reference evidence="3" key="1">
    <citation type="submission" date="2020-11" db="EMBL/GenBank/DDBJ databases">
        <authorList>
            <consortium name="DOE Joint Genome Institute"/>
            <person name="Ahrendt S."/>
            <person name="Riley R."/>
            <person name="Andreopoulos W."/>
            <person name="Labutti K."/>
            <person name="Pangilinan J."/>
            <person name="Ruiz-Duenas F.J."/>
            <person name="Barrasa J.M."/>
            <person name="Sanchez-Garcia M."/>
            <person name="Camarero S."/>
            <person name="Miyauchi S."/>
            <person name="Serrano A."/>
            <person name="Linde D."/>
            <person name="Babiker R."/>
            <person name="Drula E."/>
            <person name="Ayuso-Fernandez I."/>
            <person name="Pacheco R."/>
            <person name="Padilla G."/>
            <person name="Ferreira P."/>
            <person name="Barriuso J."/>
            <person name="Kellner H."/>
            <person name="Castanera R."/>
            <person name="Alfaro M."/>
            <person name="Ramirez L."/>
            <person name="Pisabarro A.G."/>
            <person name="Kuo A."/>
            <person name="Tritt A."/>
            <person name="Lipzen A."/>
            <person name="He G."/>
            <person name="Yan M."/>
            <person name="Ng V."/>
            <person name="Cullen D."/>
            <person name="Martin F."/>
            <person name="Rosso M.-N."/>
            <person name="Henrissat B."/>
            <person name="Hibbett D."/>
            <person name="Martinez A.T."/>
            <person name="Grigoriev I.V."/>
        </authorList>
    </citation>
    <scope>NUCLEOTIDE SEQUENCE</scope>
    <source>
        <strain evidence="3">MF-IS2</strain>
    </source>
</reference>
<dbReference type="OrthoDB" id="2751409at2759"/>
<keyword evidence="4" id="KW-1185">Reference proteome</keyword>
<feature type="compositionally biased region" description="Polar residues" evidence="1">
    <location>
        <begin position="534"/>
        <end position="547"/>
    </location>
</feature>
<sequence>MAERKEGVCFLEQEKTRQMVNSVPLPATATKSIKVVLLDLPPEVLIHIFLHLPFTSVVICQGINRHLQALISESAKLQYYVYLGIFGLVDNPQCSLPVSERLDRLFARERRWEDLDFDFDKIIDVPAVARHKRCGVSARLFSILYQDAVHLEIQIPSEAVQGVRWKRTFPERTLINGAKRVYDHDLCIIITAQPRTTATNAADPHVTHEVQVHLNQSSTGKPHPDAQRVISFEIHEQFEEIWASVECVGNNLVLVIRDRVETHKPDNQVYVYEWKTGELKLRLSAPFGSYLYPLFLTMRIFVLPNATTGELEYWRIPQHAPEPTSEQPFLVLSLPRLSFDKAFDWIACRAEPGPTNEPQGTSKPFGADPHHAIVIFDVVIRPADRSQNTTKFAFFVHRSSLVRCMDIFSAPISSGERLKPVPYDAWGPPVCRWFNESVDGYLIRRIAGAFGQRYIASATNTMAPLLLLNFNQVDVAKVLVAKKRTSQAETQCKGDQNAGQDEGRGYFEGKLLEGNGEWEAREERKVKEAVPQTHGISTPEVSFSSSAKKLEIDSSLTSQPRAKAITRALDPLND</sequence>
<evidence type="ECO:0000313" key="3">
    <source>
        <dbReference type="EMBL" id="KAF9449341.1"/>
    </source>
</evidence>
<dbReference type="InterPro" id="IPR036047">
    <property type="entry name" value="F-box-like_dom_sf"/>
</dbReference>
<dbReference type="SUPFAM" id="SSF81383">
    <property type="entry name" value="F-box domain"/>
    <property type="match status" value="1"/>
</dbReference>
<feature type="domain" description="F-box" evidence="2">
    <location>
        <begin position="34"/>
        <end position="83"/>
    </location>
</feature>
<dbReference type="SMART" id="SM00256">
    <property type="entry name" value="FBOX"/>
    <property type="match status" value="1"/>
</dbReference>
<evidence type="ECO:0000313" key="4">
    <source>
        <dbReference type="Proteomes" id="UP000807342"/>
    </source>
</evidence>
<dbReference type="AlphaFoldDB" id="A0A9P5XHJ1"/>
<comment type="caution">
    <text evidence="3">The sequence shown here is derived from an EMBL/GenBank/DDBJ whole genome shotgun (WGS) entry which is preliminary data.</text>
</comment>
<dbReference type="PROSITE" id="PS50181">
    <property type="entry name" value="FBOX"/>
    <property type="match status" value="1"/>
</dbReference>
<dbReference type="InterPro" id="IPR001810">
    <property type="entry name" value="F-box_dom"/>
</dbReference>
<gene>
    <name evidence="3" type="ORF">P691DRAFT_728062</name>
</gene>
<feature type="region of interest" description="Disordered" evidence="1">
    <location>
        <begin position="520"/>
        <end position="547"/>
    </location>
</feature>
<proteinExistence type="predicted"/>
<protein>
    <recommendedName>
        <fullName evidence="2">F-box domain-containing protein</fullName>
    </recommendedName>
</protein>
<dbReference type="Pfam" id="PF12937">
    <property type="entry name" value="F-box-like"/>
    <property type="match status" value="1"/>
</dbReference>
<organism evidence="3 4">
    <name type="scientific">Macrolepiota fuliginosa MF-IS2</name>
    <dbReference type="NCBI Taxonomy" id="1400762"/>
    <lineage>
        <taxon>Eukaryota</taxon>
        <taxon>Fungi</taxon>
        <taxon>Dikarya</taxon>
        <taxon>Basidiomycota</taxon>
        <taxon>Agaricomycotina</taxon>
        <taxon>Agaricomycetes</taxon>
        <taxon>Agaricomycetidae</taxon>
        <taxon>Agaricales</taxon>
        <taxon>Agaricineae</taxon>
        <taxon>Agaricaceae</taxon>
        <taxon>Macrolepiota</taxon>
    </lineage>
</organism>
<evidence type="ECO:0000259" key="2">
    <source>
        <dbReference type="PROSITE" id="PS50181"/>
    </source>
</evidence>
<dbReference type="EMBL" id="MU151133">
    <property type="protein sequence ID" value="KAF9449341.1"/>
    <property type="molecule type" value="Genomic_DNA"/>
</dbReference>
<feature type="non-terminal residue" evidence="3">
    <location>
        <position position="574"/>
    </location>
</feature>
<evidence type="ECO:0000256" key="1">
    <source>
        <dbReference type="SAM" id="MobiDB-lite"/>
    </source>
</evidence>
<name>A0A9P5XHJ1_9AGAR</name>
<accession>A0A9P5XHJ1</accession>
<dbReference type="Proteomes" id="UP000807342">
    <property type="component" value="Unassembled WGS sequence"/>
</dbReference>
<dbReference type="CDD" id="cd09917">
    <property type="entry name" value="F-box_SF"/>
    <property type="match status" value="1"/>
</dbReference>